<dbReference type="Proteomes" id="UP000241769">
    <property type="component" value="Unassembled WGS sequence"/>
</dbReference>
<keyword evidence="3" id="KW-1185">Reference proteome</keyword>
<reference evidence="2 3" key="1">
    <citation type="journal article" date="2018" name="Genome Biol. Evol.">
        <title>Multiple Roots of Fruiting Body Formation in Amoebozoa.</title>
        <authorList>
            <person name="Hillmann F."/>
            <person name="Forbes G."/>
            <person name="Novohradska S."/>
            <person name="Ferling I."/>
            <person name="Riege K."/>
            <person name="Groth M."/>
            <person name="Westermann M."/>
            <person name="Marz M."/>
            <person name="Spaller T."/>
            <person name="Winckler T."/>
            <person name="Schaap P."/>
            <person name="Glockner G."/>
        </authorList>
    </citation>
    <scope>NUCLEOTIDE SEQUENCE [LARGE SCALE GENOMIC DNA]</scope>
    <source>
        <strain evidence="2 3">Jena</strain>
    </source>
</reference>
<sequence>LTQRLRACIENKNHLNLNPITHWQLTHTQSVRIDQSRIRLKVTREIHSESESSNQSLSWRVLFGVCSSDFPLRAKKMGFPPDSNRERKGQTLKQEAGLYHSAIGAPDMHSQISQQD</sequence>
<accession>A0A2P6N0T2</accession>
<evidence type="ECO:0000256" key="1">
    <source>
        <dbReference type="SAM" id="MobiDB-lite"/>
    </source>
</evidence>
<evidence type="ECO:0000313" key="3">
    <source>
        <dbReference type="Proteomes" id="UP000241769"/>
    </source>
</evidence>
<dbReference type="AlphaFoldDB" id="A0A2P6N0T2"/>
<comment type="caution">
    <text evidence="2">The sequence shown here is derived from an EMBL/GenBank/DDBJ whole genome shotgun (WGS) entry which is preliminary data.</text>
</comment>
<dbReference type="InParanoid" id="A0A2P6N0T2"/>
<evidence type="ECO:0000313" key="2">
    <source>
        <dbReference type="EMBL" id="PRP77554.1"/>
    </source>
</evidence>
<feature type="region of interest" description="Disordered" evidence="1">
    <location>
        <begin position="74"/>
        <end position="116"/>
    </location>
</feature>
<dbReference type="EMBL" id="MDYQ01000258">
    <property type="protein sequence ID" value="PRP77554.1"/>
    <property type="molecule type" value="Genomic_DNA"/>
</dbReference>
<proteinExistence type="predicted"/>
<name>A0A2P6N0T2_9EUKA</name>
<gene>
    <name evidence="2" type="ORF">PROFUN_14238</name>
</gene>
<protein>
    <submittedName>
        <fullName evidence="2">Uncharacterized protein</fullName>
    </submittedName>
</protein>
<organism evidence="2 3">
    <name type="scientific">Planoprotostelium fungivorum</name>
    <dbReference type="NCBI Taxonomy" id="1890364"/>
    <lineage>
        <taxon>Eukaryota</taxon>
        <taxon>Amoebozoa</taxon>
        <taxon>Evosea</taxon>
        <taxon>Variosea</taxon>
        <taxon>Cavosteliida</taxon>
        <taxon>Cavosteliaceae</taxon>
        <taxon>Planoprotostelium</taxon>
    </lineage>
</organism>
<feature type="non-terminal residue" evidence="2">
    <location>
        <position position="1"/>
    </location>
</feature>